<dbReference type="AlphaFoldDB" id="A0A1F5Z896"/>
<evidence type="ECO:0000256" key="1">
    <source>
        <dbReference type="ARBA" id="ARBA00008563"/>
    </source>
</evidence>
<comment type="similarity">
    <text evidence="1 4 5">Belongs to the bacterial ribosomal protein bL21 family.</text>
</comment>
<comment type="function">
    <text evidence="4 5">This protein binds to 23S rRNA in the presence of protein L20.</text>
</comment>
<gene>
    <name evidence="4" type="primary">rplU</name>
    <name evidence="6" type="ORF">A2154_02040</name>
</gene>
<protein>
    <recommendedName>
        <fullName evidence="4">Large ribosomal subunit protein bL21</fullName>
    </recommendedName>
</protein>
<organism evidence="6 7">
    <name type="scientific">Candidatus Gottesmanbacteria bacterium RBG_16_43_7</name>
    <dbReference type="NCBI Taxonomy" id="1798373"/>
    <lineage>
        <taxon>Bacteria</taxon>
        <taxon>Candidatus Gottesmaniibacteriota</taxon>
    </lineage>
</organism>
<sequence length="104" mass="11754">MLAVVKIAGKQYKVTLGDTIVVDHIDGDVGMNQSFTDVYLVKDDKSIKIGTPTVKGYSVVANISRQLKGEKIHVRRYKSKVRYRKHIGFRPHLTELTVEKIKNA</sequence>
<dbReference type="InterPro" id="IPR028909">
    <property type="entry name" value="bL21-like"/>
</dbReference>
<dbReference type="STRING" id="1798373.A2154_02040"/>
<proteinExistence type="inferred from homology"/>
<evidence type="ECO:0000256" key="2">
    <source>
        <dbReference type="ARBA" id="ARBA00022980"/>
    </source>
</evidence>
<dbReference type="GO" id="GO:0019843">
    <property type="term" value="F:rRNA binding"/>
    <property type="evidence" value="ECO:0007669"/>
    <property type="project" value="UniProtKB-UniRule"/>
</dbReference>
<dbReference type="GO" id="GO:0005840">
    <property type="term" value="C:ribosome"/>
    <property type="evidence" value="ECO:0007669"/>
    <property type="project" value="UniProtKB-KW"/>
</dbReference>
<dbReference type="PANTHER" id="PTHR21349">
    <property type="entry name" value="50S RIBOSOMAL PROTEIN L21"/>
    <property type="match status" value="1"/>
</dbReference>
<keyword evidence="4 5" id="KW-0694">RNA-binding</keyword>
<comment type="caution">
    <text evidence="6">The sequence shown here is derived from an EMBL/GenBank/DDBJ whole genome shotgun (WGS) entry which is preliminary data.</text>
</comment>
<dbReference type="PANTHER" id="PTHR21349:SF0">
    <property type="entry name" value="LARGE RIBOSOMAL SUBUNIT PROTEIN BL21M"/>
    <property type="match status" value="1"/>
</dbReference>
<keyword evidence="3 4" id="KW-0687">Ribonucleoprotein</keyword>
<dbReference type="InterPro" id="IPR001787">
    <property type="entry name" value="Ribosomal_bL21"/>
</dbReference>
<dbReference type="SUPFAM" id="SSF141091">
    <property type="entry name" value="L21p-like"/>
    <property type="match status" value="1"/>
</dbReference>
<dbReference type="GO" id="GO:0003735">
    <property type="term" value="F:structural constituent of ribosome"/>
    <property type="evidence" value="ECO:0007669"/>
    <property type="project" value="InterPro"/>
</dbReference>
<dbReference type="InterPro" id="IPR036164">
    <property type="entry name" value="bL21-like_sf"/>
</dbReference>
<dbReference type="GO" id="GO:0006412">
    <property type="term" value="P:translation"/>
    <property type="evidence" value="ECO:0007669"/>
    <property type="project" value="UniProtKB-UniRule"/>
</dbReference>
<dbReference type="Pfam" id="PF00829">
    <property type="entry name" value="Ribosomal_L21p"/>
    <property type="match status" value="1"/>
</dbReference>
<dbReference type="HAMAP" id="MF_01363">
    <property type="entry name" value="Ribosomal_bL21"/>
    <property type="match status" value="1"/>
</dbReference>
<dbReference type="EMBL" id="MFJC01000053">
    <property type="protein sequence ID" value="OGG08678.1"/>
    <property type="molecule type" value="Genomic_DNA"/>
</dbReference>
<accession>A0A1F5Z896</accession>
<dbReference type="GO" id="GO:0005737">
    <property type="term" value="C:cytoplasm"/>
    <property type="evidence" value="ECO:0007669"/>
    <property type="project" value="UniProtKB-ARBA"/>
</dbReference>
<comment type="subunit">
    <text evidence="4">Part of the 50S ribosomal subunit. Contacts protein L20.</text>
</comment>
<keyword evidence="2 4" id="KW-0689">Ribosomal protein</keyword>
<keyword evidence="4 5" id="KW-0699">rRNA-binding</keyword>
<evidence type="ECO:0000313" key="6">
    <source>
        <dbReference type="EMBL" id="OGG08678.1"/>
    </source>
</evidence>
<evidence type="ECO:0000256" key="5">
    <source>
        <dbReference type="RuleBase" id="RU000562"/>
    </source>
</evidence>
<evidence type="ECO:0000256" key="4">
    <source>
        <dbReference type="HAMAP-Rule" id="MF_01363"/>
    </source>
</evidence>
<dbReference type="NCBIfam" id="TIGR00061">
    <property type="entry name" value="L21"/>
    <property type="match status" value="1"/>
</dbReference>
<evidence type="ECO:0000313" key="7">
    <source>
        <dbReference type="Proteomes" id="UP000176854"/>
    </source>
</evidence>
<evidence type="ECO:0000256" key="3">
    <source>
        <dbReference type="ARBA" id="ARBA00023274"/>
    </source>
</evidence>
<dbReference type="GO" id="GO:1990904">
    <property type="term" value="C:ribonucleoprotein complex"/>
    <property type="evidence" value="ECO:0007669"/>
    <property type="project" value="UniProtKB-KW"/>
</dbReference>
<dbReference type="Proteomes" id="UP000176854">
    <property type="component" value="Unassembled WGS sequence"/>
</dbReference>
<reference evidence="6 7" key="1">
    <citation type="journal article" date="2016" name="Nat. Commun.">
        <title>Thousands of microbial genomes shed light on interconnected biogeochemical processes in an aquifer system.</title>
        <authorList>
            <person name="Anantharaman K."/>
            <person name="Brown C.T."/>
            <person name="Hug L.A."/>
            <person name="Sharon I."/>
            <person name="Castelle C.J."/>
            <person name="Probst A.J."/>
            <person name="Thomas B.C."/>
            <person name="Singh A."/>
            <person name="Wilkins M.J."/>
            <person name="Karaoz U."/>
            <person name="Brodie E.L."/>
            <person name="Williams K.H."/>
            <person name="Hubbard S.S."/>
            <person name="Banfield J.F."/>
        </authorList>
    </citation>
    <scope>NUCLEOTIDE SEQUENCE [LARGE SCALE GENOMIC DNA]</scope>
</reference>
<name>A0A1F5Z896_9BACT</name>